<comment type="caution">
    <text evidence="1">The sequence shown here is derived from an EMBL/GenBank/DDBJ whole genome shotgun (WGS) entry which is preliminary data.</text>
</comment>
<accession>A0ABS7E0B3</accession>
<organism evidence="1 2">
    <name type="scientific">Shewanella nanhaiensis</name>
    <dbReference type="NCBI Taxonomy" id="2864872"/>
    <lineage>
        <taxon>Bacteria</taxon>
        <taxon>Pseudomonadati</taxon>
        <taxon>Pseudomonadota</taxon>
        <taxon>Gammaproteobacteria</taxon>
        <taxon>Alteromonadales</taxon>
        <taxon>Shewanellaceae</taxon>
        <taxon>Shewanella</taxon>
    </lineage>
</organism>
<gene>
    <name evidence="1" type="ORF">K0625_05465</name>
</gene>
<dbReference type="Proteomes" id="UP001195963">
    <property type="component" value="Unassembled WGS sequence"/>
</dbReference>
<evidence type="ECO:0000313" key="1">
    <source>
        <dbReference type="EMBL" id="MBW8183105.1"/>
    </source>
</evidence>
<dbReference type="EMBL" id="JAHZST010000003">
    <property type="protein sequence ID" value="MBW8183105.1"/>
    <property type="molecule type" value="Genomic_DNA"/>
</dbReference>
<reference evidence="1 2" key="1">
    <citation type="submission" date="2021-07" db="EMBL/GenBank/DDBJ databases">
        <title>Shewanella sp. nov, isolated from SCS.</title>
        <authorList>
            <person name="Cao W.R."/>
        </authorList>
    </citation>
    <scope>NUCLEOTIDE SEQUENCE [LARGE SCALE GENOMIC DNA]</scope>
    <source>
        <strain evidence="1 2">NR704-98</strain>
    </source>
</reference>
<dbReference type="RefSeq" id="WP_220108749.1">
    <property type="nucleotide sequence ID" value="NZ_JAHZST010000003.1"/>
</dbReference>
<protein>
    <submittedName>
        <fullName evidence="1">Uncharacterized protein</fullName>
    </submittedName>
</protein>
<evidence type="ECO:0000313" key="2">
    <source>
        <dbReference type="Proteomes" id="UP001195963"/>
    </source>
</evidence>
<sequence length="124" mass="13697">MSSPIGGFYLNAQYRKQADQFELDTKLKLELTIKLELDGKCLIEAAKSSLSDSALLLDNEQVTITLTPSVISETLIQVHSEITIKQFDPLKTLQQQLTIESGEQLSTLVEGEPHLQLTLGAVKI</sequence>
<proteinExistence type="predicted"/>
<name>A0ABS7E0B3_9GAMM</name>
<keyword evidence="2" id="KW-1185">Reference proteome</keyword>